<comment type="subcellular location">
    <subcellularLocation>
        <location evidence="1">Secreted</location>
    </subcellularLocation>
</comment>
<feature type="compositionally biased region" description="Acidic residues" evidence="4">
    <location>
        <begin position="13"/>
        <end position="24"/>
    </location>
</feature>
<dbReference type="GO" id="GO:0006956">
    <property type="term" value="P:complement activation"/>
    <property type="evidence" value="ECO:0007669"/>
    <property type="project" value="TreeGrafter"/>
</dbReference>
<reference evidence="6" key="1">
    <citation type="submission" date="2020-10" db="EMBL/GenBank/DDBJ databases">
        <title>Taxonomic study of unclassified bacteria belonging to the class Ktedonobacteria.</title>
        <authorList>
            <person name="Yabe S."/>
            <person name="Wang C.M."/>
            <person name="Zheng Y."/>
            <person name="Sakai Y."/>
            <person name="Cavaletti L."/>
            <person name="Monciardini P."/>
            <person name="Donadio S."/>
        </authorList>
    </citation>
    <scope>NUCLEOTIDE SEQUENCE</scope>
    <source>
        <strain evidence="6">SOSP1-1</strain>
    </source>
</reference>
<dbReference type="GO" id="GO:0005576">
    <property type="term" value="C:extracellular region"/>
    <property type="evidence" value="ECO:0007669"/>
    <property type="project" value="UniProtKB-SubCell"/>
</dbReference>
<feature type="region of interest" description="Disordered" evidence="4">
    <location>
        <begin position="1"/>
        <end position="33"/>
    </location>
</feature>
<dbReference type="Pfam" id="PF01823">
    <property type="entry name" value="MACPF"/>
    <property type="match status" value="1"/>
</dbReference>
<dbReference type="PROSITE" id="PS51412">
    <property type="entry name" value="MACPF_2"/>
    <property type="match status" value="1"/>
</dbReference>
<comment type="caution">
    <text evidence="6">The sequence shown here is derived from an EMBL/GenBank/DDBJ whole genome shotgun (WGS) entry which is preliminary data.</text>
</comment>
<evidence type="ECO:0000313" key="6">
    <source>
        <dbReference type="EMBL" id="GHO41923.1"/>
    </source>
</evidence>
<evidence type="ECO:0000313" key="7">
    <source>
        <dbReference type="Proteomes" id="UP000612362"/>
    </source>
</evidence>
<keyword evidence="2" id="KW-0964">Secreted</keyword>
<name>A0A8J3MPT2_9CHLR</name>
<dbReference type="RefSeq" id="WP_220191530.1">
    <property type="nucleotide sequence ID" value="NZ_BNJF01000001.1"/>
</dbReference>
<evidence type="ECO:0000259" key="5">
    <source>
        <dbReference type="PROSITE" id="PS51412"/>
    </source>
</evidence>
<proteinExistence type="predicted"/>
<keyword evidence="7" id="KW-1185">Reference proteome</keyword>
<organism evidence="6 7">
    <name type="scientific">Ktedonospora formicarum</name>
    <dbReference type="NCBI Taxonomy" id="2778364"/>
    <lineage>
        <taxon>Bacteria</taxon>
        <taxon>Bacillati</taxon>
        <taxon>Chloroflexota</taxon>
        <taxon>Ktedonobacteria</taxon>
        <taxon>Ktedonobacterales</taxon>
        <taxon>Ktedonobacteraceae</taxon>
        <taxon>Ktedonospora</taxon>
    </lineage>
</organism>
<dbReference type="GO" id="GO:0005579">
    <property type="term" value="C:membrane attack complex"/>
    <property type="evidence" value="ECO:0007669"/>
    <property type="project" value="TreeGrafter"/>
</dbReference>
<keyword evidence="3" id="KW-1015">Disulfide bond</keyword>
<evidence type="ECO:0000256" key="1">
    <source>
        <dbReference type="ARBA" id="ARBA00004613"/>
    </source>
</evidence>
<dbReference type="EMBL" id="BNJF01000001">
    <property type="protein sequence ID" value="GHO41923.1"/>
    <property type="molecule type" value="Genomic_DNA"/>
</dbReference>
<dbReference type="AlphaFoldDB" id="A0A8J3MPT2"/>
<evidence type="ECO:0000256" key="3">
    <source>
        <dbReference type="ARBA" id="ARBA00023157"/>
    </source>
</evidence>
<dbReference type="PANTHER" id="PTHR45742">
    <property type="entry name" value="COMPLEMENT COMPONENT C6"/>
    <property type="match status" value="1"/>
</dbReference>
<accession>A0A8J3MPT2</accession>
<dbReference type="PANTHER" id="PTHR45742:SF8">
    <property type="entry name" value="FLOCCULATION PROTEIN FLO11"/>
    <property type="match status" value="1"/>
</dbReference>
<feature type="domain" description="MACPF" evidence="5">
    <location>
        <begin position="29"/>
        <end position="353"/>
    </location>
</feature>
<evidence type="ECO:0000256" key="2">
    <source>
        <dbReference type="ARBA" id="ARBA00022525"/>
    </source>
</evidence>
<gene>
    <name evidence="6" type="ORF">KSX_00860</name>
</gene>
<dbReference type="InterPro" id="IPR020864">
    <property type="entry name" value="MACPF"/>
</dbReference>
<evidence type="ECO:0000256" key="4">
    <source>
        <dbReference type="SAM" id="MobiDB-lite"/>
    </source>
</evidence>
<protein>
    <recommendedName>
        <fullName evidence="5">MACPF domain-containing protein</fullName>
    </recommendedName>
</protein>
<sequence>MSFSEKETLQDSDQVDDNYSEDPGDASYLDANTDSDTPALSQVGFVGQGFNVFGPRDLIDGLITPLLDFTDADTSTFTLLGKEYLVPTGIKAIQNTQGYAESGVFLSREGFQNNIAAHLGVGGSYGAFSGEMQADYSGEFSTNSQYMYAYTIIHYPVAVLQLLDYLPYVKSEFAERVTQLPDQVTDTNLSVFSRFFEDFGVYYTDKIVLGGSVELYVAVSQSETLSKQKVEAMFQAQYESLFETGSLNANTKGSVEWQNYSNNARNHTVIKANGGALTAIQQVQDIDPWNPSASALSLLQNWSSSVEAHPSVTDFSLKGIWQLCGSKSTAVHEAWQRYASILRPRLTIQTSSQVSYNAPKPAPPVITLGRHILPVDAPTSPMGYQVVVLENKNLISPQGVLLNRYYGIPTNVDPVSGYQNMYDEIAQDLRAFSAGSVLILASFGLDADFGISPHMSIHGLLLSTGAGSQLQQFEHNPNMGSRGPYWVTNPANYILVGIIDNGPNTGIELFSPQAQNEKTVNSDVTVNFYRTSFDTTYTLGPGIDG</sequence>
<dbReference type="Proteomes" id="UP000612362">
    <property type="component" value="Unassembled WGS sequence"/>
</dbReference>